<dbReference type="KEGG" id="fal:FRAAL1947"/>
<protein>
    <submittedName>
        <fullName evidence="1">Integral membrane protein</fullName>
    </submittedName>
</protein>
<reference evidence="1 2" key="1">
    <citation type="journal article" date="2007" name="Genome Res.">
        <title>Genome characteristics of facultatively symbiotic Frankia sp. strains reflect host range and host plant biogeography.</title>
        <authorList>
            <person name="Normand P."/>
            <person name="Lapierre P."/>
            <person name="Tisa L.S."/>
            <person name="Gogarten J.P."/>
            <person name="Alloisio N."/>
            <person name="Bagnarol E."/>
            <person name="Bassi C.A."/>
            <person name="Berry A.M."/>
            <person name="Bickhart D.M."/>
            <person name="Choisne N."/>
            <person name="Couloux A."/>
            <person name="Cournoyer B."/>
            <person name="Cruveiller S."/>
            <person name="Daubin V."/>
            <person name="Demange N."/>
            <person name="Francino M.P."/>
            <person name="Goltsman E."/>
            <person name="Huang Y."/>
            <person name="Kopp O.R."/>
            <person name="Labarre L."/>
            <person name="Lapidus A."/>
            <person name="Lavire C."/>
            <person name="Marechal J."/>
            <person name="Martinez M."/>
            <person name="Mastronunzio J.E."/>
            <person name="Mullin B.C."/>
            <person name="Niemann J."/>
            <person name="Pujic P."/>
            <person name="Rawnsley T."/>
            <person name="Rouy Z."/>
            <person name="Schenowitz C."/>
            <person name="Sellstedt A."/>
            <person name="Tavares F."/>
            <person name="Tomkins J.P."/>
            <person name="Vallenet D."/>
            <person name="Valverde C."/>
            <person name="Wall L.G."/>
            <person name="Wang Y."/>
            <person name="Medigue C."/>
            <person name="Benson D.R."/>
        </authorList>
    </citation>
    <scope>NUCLEOTIDE SEQUENCE [LARGE SCALE GENOMIC DNA]</scope>
    <source>
        <strain evidence="2">DSM 45986 / CECT 9034 / ACN14a</strain>
    </source>
</reference>
<proteinExistence type="predicted"/>
<dbReference type="AlphaFoldDB" id="Q0RPD6"/>
<sequence>MWRPLGDTRSDSLPAVLIGPMLPGRAAARLAGFTAVATALVGWVGAGSVDVGSAGEDGWWRCGQPMMLAMVSAGAAAVRGWAARRHAAR</sequence>
<dbReference type="Proteomes" id="UP000000657">
    <property type="component" value="Chromosome"/>
</dbReference>
<evidence type="ECO:0000313" key="2">
    <source>
        <dbReference type="Proteomes" id="UP000000657"/>
    </source>
</evidence>
<gene>
    <name evidence="1" type="ordered locus">FRAAL1947</name>
</gene>
<dbReference type="HOGENOM" id="CLU_2450286_0_0_11"/>
<keyword evidence="2" id="KW-1185">Reference proteome</keyword>
<dbReference type="STRING" id="326424.FRAAL1947"/>
<name>Q0RPD6_FRAAA</name>
<evidence type="ECO:0000313" key="1">
    <source>
        <dbReference type="EMBL" id="CAJ60596.1"/>
    </source>
</evidence>
<dbReference type="EMBL" id="CT573213">
    <property type="protein sequence ID" value="CAJ60596.1"/>
    <property type="molecule type" value="Genomic_DNA"/>
</dbReference>
<organism evidence="1 2">
    <name type="scientific">Frankia alni (strain DSM 45986 / CECT 9034 / ACN14a)</name>
    <dbReference type="NCBI Taxonomy" id="326424"/>
    <lineage>
        <taxon>Bacteria</taxon>
        <taxon>Bacillati</taxon>
        <taxon>Actinomycetota</taxon>
        <taxon>Actinomycetes</taxon>
        <taxon>Frankiales</taxon>
        <taxon>Frankiaceae</taxon>
        <taxon>Frankia</taxon>
    </lineage>
</organism>
<accession>Q0RPD6</accession>